<feature type="transmembrane region" description="Helical" evidence="1">
    <location>
        <begin position="433"/>
        <end position="455"/>
    </location>
</feature>
<proteinExistence type="predicted"/>
<feature type="transmembrane region" description="Helical" evidence="1">
    <location>
        <begin position="263"/>
        <end position="294"/>
    </location>
</feature>
<feature type="transmembrane region" description="Helical" evidence="1">
    <location>
        <begin position="207"/>
        <end position="228"/>
    </location>
</feature>
<evidence type="ECO:0000313" key="3">
    <source>
        <dbReference type="Proteomes" id="UP000059574"/>
    </source>
</evidence>
<evidence type="ECO:0000256" key="1">
    <source>
        <dbReference type="SAM" id="Phobius"/>
    </source>
</evidence>
<sequence length="644" mass="68702">MIVPGAILAFSLGFRRITLLGLAPVLSLSLVGVAAVGAPFLGSPWSIWAVVVLCVVASAIAWFVTGFRAKEINRDSIHRDSWVAFGSTIIGVGSGALLVGRRIMQLVGAPDNISQRYDNVFQLNAVRHILDSGNGSTLTLGEMAGGQGLGAVYPAVWHDLAALLVQLTGASVPVAENAVNMTIGAIIWPISVVFLTRVVVGPKPVALIAAGIMSAGLAAFPFLLLVWGPLFPNMLSVAVVPAALAVVIMLCKLGDHLERPLRLWLALLLLAPGLAFSHMSGIGALLAFSAPIIAWAVGSHVVSLVRSKAHLWKYAVVVVAGGAGVAVGLMVWIRLRPGNYSGWRPHQIMSGAVGEVITNSPMGTRVAWAISILAIVGIFSVFNGRKQIWWLLSYSVAAGLYIIDAAVAPGFIRTFMTGIWYADTNRLAAYLPLFAVVLAALGFSRIVESVLGWLIRGNKTAPVNAMVSAAWTKPVSVAVTVALLGTLVVATQLGAIQTYIAANKQFYERNTSSSILSDDEYKLLSRIDDEVPADAVIAGNPWNGSSLVYAFADRKVLRFHLSQSKTAQETLIETKLKIADQDPTVCNAIRALNVRYVLDFGHQYLLNHNDSTNYPGLDKLADSKAVELIDSEGDARLFKVTACW</sequence>
<feature type="transmembrane region" description="Helical" evidence="1">
    <location>
        <begin position="81"/>
        <end position="100"/>
    </location>
</feature>
<feature type="transmembrane region" description="Helical" evidence="1">
    <location>
        <begin position="366"/>
        <end position="382"/>
    </location>
</feature>
<dbReference type="Pfam" id="PF20176">
    <property type="entry name" value="DUF6541"/>
    <property type="match status" value="1"/>
</dbReference>
<reference evidence="3" key="1">
    <citation type="submission" date="2015-11" db="EMBL/GenBank/DDBJ databases">
        <authorList>
            <person name="Kumar R."/>
            <person name="Singh D."/>
            <person name="Swarnkar M.K."/>
            <person name="Singh A.K."/>
            <person name="Kumar S."/>
        </authorList>
    </citation>
    <scope>NUCLEOTIDE SEQUENCE [LARGE SCALE GENOMIC DNA]</scope>
    <source>
        <strain evidence="3">ERGS4:06</strain>
    </source>
</reference>
<dbReference type="EMBL" id="CP013200">
    <property type="protein sequence ID" value="ALO66307.1"/>
    <property type="molecule type" value="Genomic_DNA"/>
</dbReference>
<keyword evidence="1" id="KW-0812">Transmembrane</keyword>
<keyword evidence="1" id="KW-1133">Transmembrane helix</keyword>
<protein>
    <submittedName>
        <fullName evidence="2">Uncharacterized protein</fullName>
    </submittedName>
</protein>
<evidence type="ECO:0000313" key="2">
    <source>
        <dbReference type="EMBL" id="ALO66307.1"/>
    </source>
</evidence>
<dbReference type="InterPro" id="IPR046671">
    <property type="entry name" value="DUF6541"/>
</dbReference>
<dbReference type="AlphaFoldDB" id="A0A0S2LXV3"/>
<feature type="transmembrane region" description="Helical" evidence="1">
    <location>
        <begin position="47"/>
        <end position="69"/>
    </location>
</feature>
<feature type="transmembrane region" description="Helical" evidence="1">
    <location>
        <begin position="234"/>
        <end position="251"/>
    </location>
</feature>
<feature type="transmembrane region" description="Helical" evidence="1">
    <location>
        <begin position="388"/>
        <end position="412"/>
    </location>
</feature>
<feature type="transmembrane region" description="Helical" evidence="1">
    <location>
        <begin position="314"/>
        <end position="335"/>
    </location>
</feature>
<dbReference type="RefSeq" id="WP_062286951.1">
    <property type="nucleotide sequence ID" value="NZ_CP013200.1"/>
</dbReference>
<gene>
    <name evidence="2" type="ORF">AS189_07155</name>
</gene>
<feature type="transmembrane region" description="Helical" evidence="1">
    <location>
        <begin position="178"/>
        <end position="200"/>
    </location>
</feature>
<organism evidence="2 3">
    <name type="scientific">Arthrobacter alpinus</name>
    <dbReference type="NCBI Taxonomy" id="656366"/>
    <lineage>
        <taxon>Bacteria</taxon>
        <taxon>Bacillati</taxon>
        <taxon>Actinomycetota</taxon>
        <taxon>Actinomycetes</taxon>
        <taxon>Micrococcales</taxon>
        <taxon>Micrococcaceae</taxon>
        <taxon>Arthrobacter</taxon>
    </lineage>
</organism>
<feature type="transmembrane region" description="Helical" evidence="1">
    <location>
        <begin position="17"/>
        <end position="41"/>
    </location>
</feature>
<keyword evidence="1" id="KW-0472">Membrane</keyword>
<accession>A0A0S2LXV3</accession>
<dbReference type="Proteomes" id="UP000059574">
    <property type="component" value="Chromosome"/>
</dbReference>
<feature type="transmembrane region" description="Helical" evidence="1">
    <location>
        <begin position="475"/>
        <end position="500"/>
    </location>
</feature>
<name>A0A0S2LXV3_9MICC</name>
<reference evidence="2 3" key="2">
    <citation type="journal article" date="2016" name="J. Biotechnol.">
        <title>Complete genome sequence of Arthrobacter alpinus ERGS4:06, a yellow pigmented bacterium tolerant to cold and radiations isolated from Sikkim Himalaya.</title>
        <authorList>
            <person name="Kumar R."/>
            <person name="Singh D."/>
            <person name="Swarnkar M.K."/>
            <person name="Singh A.K."/>
            <person name="Kumar S."/>
        </authorList>
    </citation>
    <scope>NUCLEOTIDE SEQUENCE [LARGE SCALE GENOMIC DNA]</scope>
    <source>
        <strain evidence="2 3">ERGS4:06</strain>
    </source>
</reference>